<proteinExistence type="predicted"/>
<evidence type="ECO:0000313" key="3">
    <source>
        <dbReference type="Proteomes" id="UP000199207"/>
    </source>
</evidence>
<dbReference type="EMBL" id="FOLM01000001">
    <property type="protein sequence ID" value="SFB97306.1"/>
    <property type="molecule type" value="Genomic_DNA"/>
</dbReference>
<name>A0A1I1FED5_9ACTN</name>
<dbReference type="STRING" id="910347.SAMN05421773_101688"/>
<sequence length="163" mass="18425">MVVGVLQTPDYARNIFTRYATLHRSPRDTEEAVRARIQRQELLRVPGKQFHILQGEAALYARVCPPEALAAQLDRLVLALSLDAVSLGIVPFNAELAVPPANAFWIHDDRLVIVEDWHAELWLDDAENVSLYLRVWESLRASAVYGPEAHRLLARAKRSLAPR</sequence>
<dbReference type="AlphaFoldDB" id="A0A1I1FED5"/>
<gene>
    <name evidence="2" type="ORF">SAMN05421773_101688</name>
</gene>
<dbReference type="Proteomes" id="UP000199207">
    <property type="component" value="Unassembled WGS sequence"/>
</dbReference>
<keyword evidence="3" id="KW-1185">Reference proteome</keyword>
<evidence type="ECO:0000313" key="2">
    <source>
        <dbReference type="EMBL" id="SFB97306.1"/>
    </source>
</evidence>
<organism evidence="2 3">
    <name type="scientific">Streptomyces aidingensis</name>
    <dbReference type="NCBI Taxonomy" id="910347"/>
    <lineage>
        <taxon>Bacteria</taxon>
        <taxon>Bacillati</taxon>
        <taxon>Actinomycetota</taxon>
        <taxon>Actinomycetes</taxon>
        <taxon>Kitasatosporales</taxon>
        <taxon>Streptomycetaceae</taxon>
        <taxon>Streptomyces</taxon>
    </lineage>
</organism>
<evidence type="ECO:0000259" key="1">
    <source>
        <dbReference type="Pfam" id="PF19054"/>
    </source>
</evidence>
<reference evidence="2 3" key="1">
    <citation type="submission" date="2016-10" db="EMBL/GenBank/DDBJ databases">
        <authorList>
            <person name="de Groot N.N."/>
        </authorList>
    </citation>
    <scope>NUCLEOTIDE SEQUENCE [LARGE SCALE GENOMIC DNA]</scope>
    <source>
        <strain evidence="2 3">CGMCC 4.5739</strain>
    </source>
</reference>
<feature type="domain" description="DUF5753" evidence="1">
    <location>
        <begin position="1"/>
        <end position="155"/>
    </location>
</feature>
<accession>A0A1I1FED5</accession>
<protein>
    <recommendedName>
        <fullName evidence="1">DUF5753 domain-containing protein</fullName>
    </recommendedName>
</protein>
<dbReference type="Pfam" id="PF19054">
    <property type="entry name" value="DUF5753"/>
    <property type="match status" value="1"/>
</dbReference>
<dbReference type="InterPro" id="IPR043917">
    <property type="entry name" value="DUF5753"/>
</dbReference>